<protein>
    <submittedName>
        <fullName evidence="2">Uncharacterized protein</fullName>
    </submittedName>
</protein>
<evidence type="ECO:0000313" key="3">
    <source>
        <dbReference type="Proteomes" id="UP000295416"/>
    </source>
</evidence>
<name>A0A4R2NGY7_9BACL</name>
<gene>
    <name evidence="2" type="ORF">EV207_1519</name>
</gene>
<evidence type="ECO:0000313" key="2">
    <source>
        <dbReference type="EMBL" id="TCP20643.1"/>
    </source>
</evidence>
<keyword evidence="3" id="KW-1185">Reference proteome</keyword>
<organism evidence="2 3">
    <name type="scientific">Scopulibacillus darangshiensis</name>
    <dbReference type="NCBI Taxonomy" id="442528"/>
    <lineage>
        <taxon>Bacteria</taxon>
        <taxon>Bacillati</taxon>
        <taxon>Bacillota</taxon>
        <taxon>Bacilli</taxon>
        <taxon>Bacillales</taxon>
        <taxon>Sporolactobacillaceae</taxon>
        <taxon>Scopulibacillus</taxon>
    </lineage>
</organism>
<feature type="compositionally biased region" description="Basic residues" evidence="1">
    <location>
        <begin position="48"/>
        <end position="67"/>
    </location>
</feature>
<proteinExistence type="predicted"/>
<feature type="compositionally biased region" description="Basic and acidic residues" evidence="1">
    <location>
        <begin position="16"/>
        <end position="30"/>
    </location>
</feature>
<dbReference type="Proteomes" id="UP000295416">
    <property type="component" value="Unassembled WGS sequence"/>
</dbReference>
<dbReference type="AlphaFoldDB" id="A0A4R2NGY7"/>
<comment type="caution">
    <text evidence="2">The sequence shown here is derived from an EMBL/GenBank/DDBJ whole genome shotgun (WGS) entry which is preliminary data.</text>
</comment>
<reference evidence="2 3" key="1">
    <citation type="submission" date="2019-03" db="EMBL/GenBank/DDBJ databases">
        <title>Genomic Encyclopedia of Type Strains, Phase IV (KMG-IV): sequencing the most valuable type-strain genomes for metagenomic binning, comparative biology and taxonomic classification.</title>
        <authorList>
            <person name="Goeker M."/>
        </authorList>
    </citation>
    <scope>NUCLEOTIDE SEQUENCE [LARGE SCALE GENOMIC DNA]</scope>
    <source>
        <strain evidence="2 3">DSM 19377</strain>
    </source>
</reference>
<evidence type="ECO:0000256" key="1">
    <source>
        <dbReference type="SAM" id="MobiDB-lite"/>
    </source>
</evidence>
<accession>A0A4R2NGY7</accession>
<sequence length="73" mass="8461">MFKKLLKQVKQTLSESDNHYRRHSGSDGYHRHGRPRHHYSSDSDGYHGHGKHGHSHYGSSHYKRRKYGSGSSS</sequence>
<dbReference type="EMBL" id="SLXK01000051">
    <property type="protein sequence ID" value="TCP20643.1"/>
    <property type="molecule type" value="Genomic_DNA"/>
</dbReference>
<dbReference type="RefSeq" id="WP_132748009.1">
    <property type="nucleotide sequence ID" value="NZ_SLXK01000051.1"/>
</dbReference>
<feature type="region of interest" description="Disordered" evidence="1">
    <location>
        <begin position="1"/>
        <end position="73"/>
    </location>
</feature>